<proteinExistence type="predicted"/>
<evidence type="ECO:0000313" key="9">
    <source>
        <dbReference type="EMBL" id="KKW30059.1"/>
    </source>
</evidence>
<evidence type="ECO:0000256" key="6">
    <source>
        <dbReference type="SAM" id="MobiDB-lite"/>
    </source>
</evidence>
<organism evidence="9 10">
    <name type="scientific">Candidatus Uhrbacteria bacterium GW2011_GWD2_52_7</name>
    <dbReference type="NCBI Taxonomy" id="1618989"/>
    <lineage>
        <taxon>Bacteria</taxon>
        <taxon>Candidatus Uhriibacteriota</taxon>
    </lineage>
</organism>
<comment type="caution">
    <text evidence="9">The sequence shown here is derived from an EMBL/GenBank/DDBJ whole genome shotgun (WGS) entry which is preliminary data.</text>
</comment>
<dbReference type="Gene3D" id="4.10.860.10">
    <property type="entry name" value="UVR domain"/>
    <property type="match status" value="1"/>
</dbReference>
<dbReference type="Gene3D" id="3.40.1440.10">
    <property type="entry name" value="GIY-YIG endonuclease"/>
    <property type="match status" value="1"/>
</dbReference>
<keyword evidence="3" id="KW-0228">DNA excision</keyword>
<gene>
    <name evidence="9" type="ORF">UY72_C0024G0006</name>
</gene>
<keyword evidence="5" id="KW-0234">DNA repair</keyword>
<dbReference type="InterPro" id="IPR035901">
    <property type="entry name" value="GIY-YIG_endonuc_sf"/>
</dbReference>
<evidence type="ECO:0000259" key="7">
    <source>
        <dbReference type="PROSITE" id="PS50151"/>
    </source>
</evidence>
<dbReference type="GO" id="GO:0009380">
    <property type="term" value="C:excinuclease repair complex"/>
    <property type="evidence" value="ECO:0007669"/>
    <property type="project" value="TreeGrafter"/>
</dbReference>
<evidence type="ECO:0000313" key="10">
    <source>
        <dbReference type="Proteomes" id="UP000034846"/>
    </source>
</evidence>
<dbReference type="InterPro" id="IPR036876">
    <property type="entry name" value="UVR_dom_sf"/>
</dbReference>
<evidence type="ECO:0000256" key="2">
    <source>
        <dbReference type="ARBA" id="ARBA00022763"/>
    </source>
</evidence>
<dbReference type="PANTHER" id="PTHR30562">
    <property type="entry name" value="UVRC/OXIDOREDUCTASE"/>
    <property type="match status" value="1"/>
</dbReference>
<dbReference type="Proteomes" id="UP000034846">
    <property type="component" value="Unassembled WGS sequence"/>
</dbReference>
<name>A0A0G2ACB2_9BACT</name>
<feature type="region of interest" description="Disordered" evidence="6">
    <location>
        <begin position="171"/>
        <end position="211"/>
    </location>
</feature>
<dbReference type="InterPro" id="IPR047296">
    <property type="entry name" value="GIY-YIG_UvrC_Cho"/>
</dbReference>
<evidence type="ECO:0000256" key="5">
    <source>
        <dbReference type="ARBA" id="ARBA00023204"/>
    </source>
</evidence>
<evidence type="ECO:0000256" key="4">
    <source>
        <dbReference type="ARBA" id="ARBA00022881"/>
    </source>
</evidence>
<dbReference type="SUPFAM" id="SSF46600">
    <property type="entry name" value="C-terminal UvrC-binding domain of UvrB"/>
    <property type="match status" value="1"/>
</dbReference>
<dbReference type="PROSITE" id="PS50151">
    <property type="entry name" value="UVR"/>
    <property type="match status" value="1"/>
</dbReference>
<sequence>MIPSTITILHNELPDAPGVYFYYNAAGKLLYVGKATSLKKRVGSYFVKAHDARIADLVRNIARIDYIQVPTVIEALVLEANQIKKHQPPYNIMQRDDKSFLYLCITNEDYPKPVFLRGLDLERLGIKPFSRTLPLAAKKRFLAVYGPYLSGRSLRTALDLVRKSIPWSTCEPPKTSPRPSLVRRGIAPEPRVSPPYQGGLARRHTAEGVGGGPRPCFDAQIGRCPGVCTGAIPKAEYRKIIRQLMQFFEGKKEKIVRAMTKEMNAAVKTKEFERAAKLRDKMFALEHIQDISLIKREDGELPLAPRRGDGHALKHTISRTSAGRVTSRRWWCLKTANRIQMNIVDSALKVLKARTMLPQWKR</sequence>
<feature type="domain" description="GIY-YIG" evidence="8">
    <location>
        <begin position="15"/>
        <end position="92"/>
    </location>
</feature>
<dbReference type="InterPro" id="IPR050066">
    <property type="entry name" value="UvrABC_protein_C"/>
</dbReference>
<feature type="domain" description="UVR" evidence="7">
    <location>
        <begin position="253"/>
        <end position="288"/>
    </location>
</feature>
<keyword evidence="4" id="KW-0267">Excision nuclease</keyword>
<reference evidence="9 10" key="1">
    <citation type="journal article" date="2015" name="Nature">
        <title>rRNA introns, odd ribosomes, and small enigmatic genomes across a large radiation of phyla.</title>
        <authorList>
            <person name="Brown C.T."/>
            <person name="Hug L.A."/>
            <person name="Thomas B.C."/>
            <person name="Sharon I."/>
            <person name="Castelle C.J."/>
            <person name="Singh A."/>
            <person name="Wilkins M.J."/>
            <person name="Williams K.H."/>
            <person name="Banfield J.F."/>
        </authorList>
    </citation>
    <scope>NUCLEOTIDE SEQUENCE [LARGE SCALE GENOMIC DNA]</scope>
</reference>
<evidence type="ECO:0000259" key="8">
    <source>
        <dbReference type="PROSITE" id="PS50164"/>
    </source>
</evidence>
<dbReference type="SUPFAM" id="SSF82771">
    <property type="entry name" value="GIY-YIG endonuclease"/>
    <property type="match status" value="1"/>
</dbReference>
<dbReference type="PANTHER" id="PTHR30562:SF1">
    <property type="entry name" value="UVRABC SYSTEM PROTEIN C"/>
    <property type="match status" value="1"/>
</dbReference>
<dbReference type="InterPro" id="IPR001943">
    <property type="entry name" value="UVR_dom"/>
</dbReference>
<dbReference type="EMBL" id="LCRD01000024">
    <property type="protein sequence ID" value="KKW30059.1"/>
    <property type="molecule type" value="Genomic_DNA"/>
</dbReference>
<dbReference type="GO" id="GO:0004518">
    <property type="term" value="F:nuclease activity"/>
    <property type="evidence" value="ECO:0007669"/>
    <property type="project" value="UniProtKB-KW"/>
</dbReference>
<dbReference type="SMART" id="SM00465">
    <property type="entry name" value="GIYc"/>
    <property type="match status" value="1"/>
</dbReference>
<dbReference type="Pfam" id="PF02151">
    <property type="entry name" value="UVR"/>
    <property type="match status" value="1"/>
</dbReference>
<dbReference type="PROSITE" id="PS50164">
    <property type="entry name" value="GIY_YIG"/>
    <property type="match status" value="1"/>
</dbReference>
<dbReference type="AlphaFoldDB" id="A0A0G2ACB2"/>
<evidence type="ECO:0000256" key="1">
    <source>
        <dbReference type="ARBA" id="ARBA00022490"/>
    </source>
</evidence>
<keyword evidence="1" id="KW-0963">Cytoplasm</keyword>
<dbReference type="CDD" id="cd10434">
    <property type="entry name" value="GIY-YIG_UvrC_Cho"/>
    <property type="match status" value="1"/>
</dbReference>
<evidence type="ECO:0000256" key="3">
    <source>
        <dbReference type="ARBA" id="ARBA00022769"/>
    </source>
</evidence>
<protein>
    <submittedName>
        <fullName evidence="9">UvrABC system protein C</fullName>
    </submittedName>
</protein>
<dbReference type="InterPro" id="IPR000305">
    <property type="entry name" value="GIY-YIG_endonuc"/>
</dbReference>
<dbReference type="GO" id="GO:0006289">
    <property type="term" value="P:nucleotide-excision repair"/>
    <property type="evidence" value="ECO:0007669"/>
    <property type="project" value="InterPro"/>
</dbReference>
<accession>A0A0G2ACB2</accession>
<dbReference type="Pfam" id="PF01541">
    <property type="entry name" value="GIY-YIG"/>
    <property type="match status" value="1"/>
</dbReference>
<keyword evidence="2" id="KW-0227">DNA damage</keyword>
<dbReference type="FunFam" id="3.40.1440.10:FF:000001">
    <property type="entry name" value="UvrABC system protein C"/>
    <property type="match status" value="1"/>
</dbReference>